<dbReference type="Gene3D" id="3.90.1150.10">
    <property type="entry name" value="Aspartate Aminotransferase, domain 1"/>
    <property type="match status" value="1"/>
</dbReference>
<dbReference type="Gene3D" id="3.40.640.10">
    <property type="entry name" value="Type I PLP-dependent aspartate aminotransferase-like (Major domain)"/>
    <property type="match status" value="1"/>
</dbReference>
<keyword evidence="9" id="KW-1185">Reference proteome</keyword>
<organism evidence="8 9">
    <name type="scientific">Spiroplasma gladiatoris</name>
    <dbReference type="NCBI Taxonomy" id="2143"/>
    <lineage>
        <taxon>Bacteria</taxon>
        <taxon>Bacillati</taxon>
        <taxon>Mycoplasmatota</taxon>
        <taxon>Mollicutes</taxon>
        <taxon>Entomoplasmatales</taxon>
        <taxon>Spiroplasmataceae</taxon>
        <taxon>Spiroplasma</taxon>
    </lineage>
</organism>
<protein>
    <recommendedName>
        <fullName evidence="3">cysteine desulfurase</fullName>
        <ecNumber evidence="3">2.8.1.7</ecNumber>
    </recommendedName>
</protein>
<evidence type="ECO:0000256" key="1">
    <source>
        <dbReference type="ARBA" id="ARBA00001933"/>
    </source>
</evidence>
<dbReference type="Pfam" id="PF00266">
    <property type="entry name" value="Aminotran_5"/>
    <property type="match status" value="1"/>
</dbReference>
<dbReference type="RefSeq" id="WP_134297835.1">
    <property type="nucleotide sequence ID" value="NZ_CP038013.1"/>
</dbReference>
<dbReference type="PROSITE" id="PS00595">
    <property type="entry name" value="AA_TRANSFER_CLASS_5"/>
    <property type="match status" value="1"/>
</dbReference>
<gene>
    <name evidence="8" type="primary">sufS</name>
    <name evidence="8" type="ORF">SGLAD_v1c07850</name>
</gene>
<reference evidence="8 9" key="1">
    <citation type="submission" date="2019-03" db="EMBL/GenBank/DDBJ databases">
        <title>Complete genome sequence of Spiroplasma gladiatoris TG-1 (DSM 22552).</title>
        <authorList>
            <person name="Lin Y.-C."/>
            <person name="Chou L."/>
            <person name="Kuo C.-H."/>
        </authorList>
    </citation>
    <scope>NUCLEOTIDE SEQUENCE [LARGE SCALE GENOMIC DNA]</scope>
    <source>
        <strain evidence="8 9">TG-1</strain>
    </source>
</reference>
<evidence type="ECO:0000256" key="2">
    <source>
        <dbReference type="ARBA" id="ARBA00010447"/>
    </source>
</evidence>
<comment type="similarity">
    <text evidence="2">Belongs to the class-V pyridoxal-phosphate-dependent aminotransferase family. Csd subfamily.</text>
</comment>
<dbReference type="InterPro" id="IPR015421">
    <property type="entry name" value="PyrdxlP-dep_Trfase_major"/>
</dbReference>
<dbReference type="KEGG" id="sgq:SGLAD_v1c07850"/>
<dbReference type="InterPro" id="IPR015424">
    <property type="entry name" value="PyrdxlP-dep_Trfase"/>
</dbReference>
<evidence type="ECO:0000256" key="5">
    <source>
        <dbReference type="ARBA" id="ARBA00050776"/>
    </source>
</evidence>
<proteinExistence type="inferred from homology"/>
<feature type="domain" description="Aminotransferase class V" evidence="7">
    <location>
        <begin position="17"/>
        <end position="389"/>
    </location>
</feature>
<dbReference type="PANTHER" id="PTHR43586">
    <property type="entry name" value="CYSTEINE DESULFURASE"/>
    <property type="match status" value="1"/>
</dbReference>
<dbReference type="Proteomes" id="UP000294309">
    <property type="component" value="Chromosome"/>
</dbReference>
<dbReference type="OrthoDB" id="9804366at2"/>
<evidence type="ECO:0000256" key="6">
    <source>
        <dbReference type="RuleBase" id="RU004504"/>
    </source>
</evidence>
<dbReference type="SUPFAM" id="SSF53383">
    <property type="entry name" value="PLP-dependent transferases"/>
    <property type="match status" value="1"/>
</dbReference>
<keyword evidence="4" id="KW-0663">Pyridoxal phosphate</keyword>
<name>A0A4P7AHR7_9MOLU</name>
<sequence>MNYKNLFPYFDLNPNDIYFDSAATTLKPKVVLDAEYEYNVKIGANSHNNLFKNAYIANQVLEEARRTCAKFINENNSEQIIFTSGTTHSLNQIVSGLKKHFKENDEVVLTELEHSSNLLPWKVLEKENKINLKYFNLNDNGSINIDKLKNSLSTKTKLVSFASNSNTMGTFNDIQKISKIIKAFNNEIIIIVDCAQSVSHHKIDVKQWNVDFIAFSAHKMYGPFGLGVLWGKKNLLELLEPIFYGGGNNSLISHNEFRLAKLPMRLEAGTLNLSAIYGFKTAIEFIENLTYLKINEHLQNLKNYFIDNLDEIEINKFNFYNLNNNEPIILFNLKNVNAQDFGSFLNKKYNILVRVGKHCARLSNEFLKEESTIRISFGIYNTIEDIKKLIIALKDADSWIEEIL</sequence>
<comment type="cofactor">
    <cofactor evidence="1 6">
        <name>pyridoxal 5'-phosphate</name>
        <dbReference type="ChEBI" id="CHEBI:597326"/>
    </cofactor>
</comment>
<dbReference type="InterPro" id="IPR016454">
    <property type="entry name" value="Cysteine_dSase"/>
</dbReference>
<evidence type="ECO:0000256" key="4">
    <source>
        <dbReference type="ARBA" id="ARBA00022898"/>
    </source>
</evidence>
<dbReference type="InterPro" id="IPR000192">
    <property type="entry name" value="Aminotrans_V_dom"/>
</dbReference>
<dbReference type="GO" id="GO:0031071">
    <property type="term" value="F:cysteine desulfurase activity"/>
    <property type="evidence" value="ECO:0007669"/>
    <property type="project" value="UniProtKB-EC"/>
</dbReference>
<evidence type="ECO:0000259" key="7">
    <source>
        <dbReference type="Pfam" id="PF00266"/>
    </source>
</evidence>
<evidence type="ECO:0000313" key="8">
    <source>
        <dbReference type="EMBL" id="QBQ07984.1"/>
    </source>
</evidence>
<dbReference type="AlphaFoldDB" id="A0A4P7AHR7"/>
<dbReference type="EMBL" id="CP038013">
    <property type="protein sequence ID" value="QBQ07984.1"/>
    <property type="molecule type" value="Genomic_DNA"/>
</dbReference>
<evidence type="ECO:0000256" key="3">
    <source>
        <dbReference type="ARBA" id="ARBA00012239"/>
    </source>
</evidence>
<dbReference type="EC" id="2.8.1.7" evidence="3"/>
<dbReference type="InterPro" id="IPR020578">
    <property type="entry name" value="Aminotrans_V_PyrdxlP_BS"/>
</dbReference>
<comment type="catalytic activity">
    <reaction evidence="5">
        <text>(sulfur carrier)-H + L-cysteine = (sulfur carrier)-SH + L-alanine</text>
        <dbReference type="Rhea" id="RHEA:43892"/>
        <dbReference type="Rhea" id="RHEA-COMP:14737"/>
        <dbReference type="Rhea" id="RHEA-COMP:14739"/>
        <dbReference type="ChEBI" id="CHEBI:29917"/>
        <dbReference type="ChEBI" id="CHEBI:35235"/>
        <dbReference type="ChEBI" id="CHEBI:57972"/>
        <dbReference type="ChEBI" id="CHEBI:64428"/>
        <dbReference type="EC" id="2.8.1.7"/>
    </reaction>
</comment>
<accession>A0A4P7AHR7</accession>
<evidence type="ECO:0000313" key="9">
    <source>
        <dbReference type="Proteomes" id="UP000294309"/>
    </source>
</evidence>
<dbReference type="InterPro" id="IPR015422">
    <property type="entry name" value="PyrdxlP-dep_Trfase_small"/>
</dbReference>
<dbReference type="PIRSF" id="PIRSF005572">
    <property type="entry name" value="NifS"/>
    <property type="match status" value="1"/>
</dbReference>
<dbReference type="PANTHER" id="PTHR43586:SF8">
    <property type="entry name" value="CYSTEINE DESULFURASE 1, CHLOROPLASTIC"/>
    <property type="match status" value="1"/>
</dbReference>